<evidence type="ECO:0000256" key="2">
    <source>
        <dbReference type="ARBA" id="ARBA00022741"/>
    </source>
</evidence>
<feature type="coiled-coil region" evidence="4">
    <location>
        <begin position="265"/>
        <end position="292"/>
    </location>
</feature>
<evidence type="ECO:0000259" key="5">
    <source>
        <dbReference type="PROSITE" id="PS50893"/>
    </source>
</evidence>
<evidence type="ECO:0000256" key="3">
    <source>
        <dbReference type="ARBA" id="ARBA00022840"/>
    </source>
</evidence>
<dbReference type="Proteomes" id="UP000199183">
    <property type="component" value="Unassembled WGS sequence"/>
</dbReference>
<keyword evidence="7" id="KW-1185">Reference proteome</keyword>
<dbReference type="InterPro" id="IPR003593">
    <property type="entry name" value="AAA+_ATPase"/>
</dbReference>
<feature type="domain" description="ABC transporter" evidence="5">
    <location>
        <begin position="19"/>
        <end position="277"/>
    </location>
</feature>
<dbReference type="PANTHER" id="PTHR19211:SF14">
    <property type="entry name" value="ATP-BINDING CASSETTE SUB-FAMILY F MEMBER 1"/>
    <property type="match status" value="1"/>
</dbReference>
<evidence type="ECO:0000256" key="1">
    <source>
        <dbReference type="ARBA" id="ARBA00022737"/>
    </source>
</evidence>
<evidence type="ECO:0000256" key="4">
    <source>
        <dbReference type="SAM" id="Coils"/>
    </source>
</evidence>
<dbReference type="OrthoDB" id="3239744at2"/>
<dbReference type="PROSITE" id="PS50893">
    <property type="entry name" value="ABC_TRANSPORTER_2"/>
    <property type="match status" value="2"/>
</dbReference>
<dbReference type="InterPro" id="IPR050611">
    <property type="entry name" value="ABCF"/>
</dbReference>
<dbReference type="SMART" id="SM00382">
    <property type="entry name" value="AAA"/>
    <property type="match status" value="2"/>
</dbReference>
<dbReference type="Gene3D" id="3.40.50.300">
    <property type="entry name" value="P-loop containing nucleotide triphosphate hydrolases"/>
    <property type="match status" value="2"/>
</dbReference>
<keyword evidence="1" id="KW-0677">Repeat</keyword>
<organism evidence="6 7">
    <name type="scientific">Paramicrobacterium humi</name>
    <dbReference type="NCBI Taxonomy" id="640635"/>
    <lineage>
        <taxon>Bacteria</taxon>
        <taxon>Bacillati</taxon>
        <taxon>Actinomycetota</taxon>
        <taxon>Actinomycetes</taxon>
        <taxon>Micrococcales</taxon>
        <taxon>Microbacteriaceae</taxon>
        <taxon>Paramicrobacterium</taxon>
    </lineage>
</organism>
<name>A0A1H4IW23_9MICO</name>
<dbReference type="InterPro" id="IPR017871">
    <property type="entry name" value="ABC_transporter-like_CS"/>
</dbReference>
<dbReference type="SUPFAM" id="SSF52540">
    <property type="entry name" value="P-loop containing nucleoside triphosphate hydrolases"/>
    <property type="match status" value="2"/>
</dbReference>
<protein>
    <submittedName>
        <fullName evidence="6">Macrolide transport system ATP-binding/permease protein</fullName>
    </submittedName>
</protein>
<keyword evidence="3 6" id="KW-0067">ATP-binding</keyword>
<feature type="domain" description="ABC transporter" evidence="5">
    <location>
        <begin position="351"/>
        <end position="553"/>
    </location>
</feature>
<sequence length="554" mass="59954">MPSTIPQLTQSPAQSLDHIRVDGVSRSFGDRRVLTNVSFAVPPGARIGLIGENGAGKSTLLRLIAGSDAPDAGAIARPADTGFLWQEVPHDADYTVSDLLERALASVRTAERELTDAADSLAAGGAAAERRYAAALEAAEARDVWGADARRDAVLAGLGLDGIPLDRRLDAVSGGQRSRFALAALLLERPAALLLDEPTNHLDDVAVAFLRAQLLGWSGPVLFASHDRAFLDEISTGLVDLDTGRGSLRGPGGVTVFGGSFSDYLAEKQLERERWEAQFAAEQDELKQLAHTVDVTARQVAHGRGPSDNDKFIHAFKGARVQGQISRRVKNARGRLEELRENQVRKPPQPLRFAGIPRGSHPLGDGSSLLAVTSARIPRRLAVDRLVIESQSRLLVTGPNGAGKSTLLRVLAGTTPLDRGSVERRRGLRVQLLEQDVRFERPDRSPRQLYTGALGERRAELLPLSSLGLIPPRDLDRPVGALSVGQQRRVALALIIAKPPHVFLLDEPTNHLSLQLATDLEDALGSYPGAVVIASHDRWLRRRWQGEELRVRPA</sequence>
<dbReference type="FunFam" id="3.40.50.300:FF:000011">
    <property type="entry name" value="Putative ABC transporter ATP-binding component"/>
    <property type="match status" value="1"/>
</dbReference>
<dbReference type="PANTHER" id="PTHR19211">
    <property type="entry name" value="ATP-BINDING TRANSPORT PROTEIN-RELATED"/>
    <property type="match status" value="1"/>
</dbReference>
<dbReference type="RefSeq" id="WP_091179072.1">
    <property type="nucleotide sequence ID" value="NZ_FNRY01000001.1"/>
</dbReference>
<dbReference type="EMBL" id="FNRY01000001">
    <property type="protein sequence ID" value="SEB37488.1"/>
    <property type="molecule type" value="Genomic_DNA"/>
</dbReference>
<dbReference type="InterPro" id="IPR003439">
    <property type="entry name" value="ABC_transporter-like_ATP-bd"/>
</dbReference>
<dbReference type="STRING" id="640635.SAMN04489806_0266"/>
<reference evidence="6 7" key="1">
    <citation type="submission" date="2016-10" db="EMBL/GenBank/DDBJ databases">
        <authorList>
            <person name="de Groot N.N."/>
        </authorList>
    </citation>
    <scope>NUCLEOTIDE SEQUENCE [LARGE SCALE GENOMIC DNA]</scope>
    <source>
        <strain evidence="6 7">DSM 21799</strain>
    </source>
</reference>
<evidence type="ECO:0000313" key="6">
    <source>
        <dbReference type="EMBL" id="SEB37488.1"/>
    </source>
</evidence>
<dbReference type="GO" id="GO:0016887">
    <property type="term" value="F:ATP hydrolysis activity"/>
    <property type="evidence" value="ECO:0007669"/>
    <property type="project" value="InterPro"/>
</dbReference>
<dbReference type="CDD" id="cd03221">
    <property type="entry name" value="ABCF_EF-3"/>
    <property type="match status" value="1"/>
</dbReference>
<dbReference type="AlphaFoldDB" id="A0A1H4IW23"/>
<evidence type="ECO:0000313" key="7">
    <source>
        <dbReference type="Proteomes" id="UP000199183"/>
    </source>
</evidence>
<dbReference type="Pfam" id="PF00005">
    <property type="entry name" value="ABC_tran"/>
    <property type="match status" value="2"/>
</dbReference>
<dbReference type="GO" id="GO:0005524">
    <property type="term" value="F:ATP binding"/>
    <property type="evidence" value="ECO:0007669"/>
    <property type="project" value="UniProtKB-KW"/>
</dbReference>
<keyword evidence="4" id="KW-0175">Coiled coil</keyword>
<dbReference type="PROSITE" id="PS00211">
    <property type="entry name" value="ABC_TRANSPORTER_1"/>
    <property type="match status" value="2"/>
</dbReference>
<keyword evidence="2" id="KW-0547">Nucleotide-binding</keyword>
<accession>A0A1H4IW23</accession>
<proteinExistence type="predicted"/>
<dbReference type="InterPro" id="IPR027417">
    <property type="entry name" value="P-loop_NTPase"/>
</dbReference>
<gene>
    <name evidence="6" type="ORF">SAMN04489806_0266</name>
</gene>